<evidence type="ECO:0000256" key="1">
    <source>
        <dbReference type="SAM" id="MobiDB-lite"/>
    </source>
</evidence>
<organism evidence="2 3">
    <name type="scientific">Streptomyces pacificus</name>
    <dbReference type="NCBI Taxonomy" id="2705029"/>
    <lineage>
        <taxon>Bacteria</taxon>
        <taxon>Bacillati</taxon>
        <taxon>Actinomycetota</taxon>
        <taxon>Actinomycetes</taxon>
        <taxon>Kitasatosporales</taxon>
        <taxon>Streptomycetaceae</taxon>
        <taxon>Streptomyces</taxon>
    </lineage>
</organism>
<accession>A0A6A0AR64</accession>
<evidence type="ECO:0000313" key="3">
    <source>
        <dbReference type="Proteomes" id="UP000484988"/>
    </source>
</evidence>
<keyword evidence="3" id="KW-1185">Reference proteome</keyword>
<protein>
    <submittedName>
        <fullName evidence="2">Uncharacterized protein</fullName>
    </submittedName>
</protein>
<feature type="region of interest" description="Disordered" evidence="1">
    <location>
        <begin position="93"/>
        <end position="115"/>
    </location>
</feature>
<comment type="caution">
    <text evidence="2">The sequence shown here is derived from an EMBL/GenBank/DDBJ whole genome shotgun (WGS) entry which is preliminary data.</text>
</comment>
<name>A0A6A0AR64_9ACTN</name>
<dbReference type="Proteomes" id="UP000484988">
    <property type="component" value="Unassembled WGS sequence"/>
</dbReference>
<proteinExistence type="predicted"/>
<reference evidence="2 3" key="1">
    <citation type="submission" date="2020-02" db="EMBL/GenBank/DDBJ databases">
        <title>Whole Genome Shotgun Sequence of Streptomyces sp. strain CWH03.</title>
        <authorList>
            <person name="Dohra H."/>
            <person name="Kodani S."/>
            <person name="Yamamura H."/>
        </authorList>
    </citation>
    <scope>NUCLEOTIDE SEQUENCE [LARGE SCALE GENOMIC DNA]</scope>
    <source>
        <strain evidence="2 3">CWH03</strain>
    </source>
</reference>
<feature type="compositionally biased region" description="Low complexity" evidence="1">
    <location>
        <begin position="43"/>
        <end position="58"/>
    </location>
</feature>
<evidence type="ECO:0000313" key="2">
    <source>
        <dbReference type="EMBL" id="GFH35362.1"/>
    </source>
</evidence>
<sequence>MIRSPANTPPSQAFPRPFLPPLLRVCPRARAERSVPRSVRQDAPCPTGPTRPTAPRRAANVHVERRLDKADAHADEAAPGPYAAVLGRTARSGGACGPPGHPYAPFSRAMPGRTA</sequence>
<dbReference type="AlphaFoldDB" id="A0A6A0AR64"/>
<dbReference type="EMBL" id="BLLG01000003">
    <property type="protein sequence ID" value="GFH35362.1"/>
    <property type="molecule type" value="Genomic_DNA"/>
</dbReference>
<gene>
    <name evidence="2" type="ORF">SCWH03_15770</name>
</gene>
<feature type="region of interest" description="Disordered" evidence="1">
    <location>
        <begin position="30"/>
        <end position="60"/>
    </location>
</feature>